<gene>
    <name evidence="9" type="ORF">Ocin01_15443</name>
</gene>
<keyword evidence="10" id="KW-1185">Reference proteome</keyword>
<dbReference type="PANTHER" id="PTHR23302">
    <property type="entry name" value="TRANSMEMBRANE CHANNEL-RELATED"/>
    <property type="match status" value="1"/>
</dbReference>
<keyword evidence="4 7" id="KW-1133">Transmembrane helix</keyword>
<dbReference type="InterPro" id="IPR038900">
    <property type="entry name" value="TMC"/>
</dbReference>
<comment type="caution">
    <text evidence="9">The sequence shown here is derived from an EMBL/GenBank/DDBJ whole genome shotgun (WGS) entry which is preliminary data.</text>
</comment>
<feature type="transmembrane region" description="Helical" evidence="7">
    <location>
        <begin position="383"/>
        <end position="402"/>
    </location>
</feature>
<feature type="transmembrane region" description="Helical" evidence="7">
    <location>
        <begin position="322"/>
        <end position="343"/>
    </location>
</feature>
<dbReference type="Proteomes" id="UP000094527">
    <property type="component" value="Unassembled WGS sequence"/>
</dbReference>
<feature type="non-terminal residue" evidence="9">
    <location>
        <position position="577"/>
    </location>
</feature>
<comment type="subcellular location">
    <subcellularLocation>
        <location evidence="1">Membrane</location>
        <topology evidence="1">Multi-pass membrane protein</topology>
    </subcellularLocation>
</comment>
<feature type="transmembrane region" description="Helical" evidence="7">
    <location>
        <begin position="269"/>
        <end position="296"/>
    </location>
</feature>
<accession>A0A1D2MDZ4</accession>
<evidence type="ECO:0000256" key="5">
    <source>
        <dbReference type="ARBA" id="ARBA00023136"/>
    </source>
</evidence>
<evidence type="ECO:0000256" key="7">
    <source>
        <dbReference type="SAM" id="Phobius"/>
    </source>
</evidence>
<dbReference type="AlphaFoldDB" id="A0A1D2MDZ4"/>
<evidence type="ECO:0000256" key="1">
    <source>
        <dbReference type="ARBA" id="ARBA00004141"/>
    </source>
</evidence>
<feature type="transmembrane region" description="Helical" evidence="7">
    <location>
        <begin position="143"/>
        <end position="167"/>
    </location>
</feature>
<evidence type="ECO:0000256" key="2">
    <source>
        <dbReference type="ARBA" id="ARBA00006510"/>
    </source>
</evidence>
<comment type="similarity">
    <text evidence="2">Belongs to the TMC family.</text>
</comment>
<evidence type="ECO:0000256" key="6">
    <source>
        <dbReference type="SAM" id="MobiDB-lite"/>
    </source>
</evidence>
<dbReference type="InterPro" id="IPR012496">
    <property type="entry name" value="TMC_dom"/>
</dbReference>
<dbReference type="STRING" id="48709.A0A1D2MDZ4"/>
<organism evidence="9 10">
    <name type="scientific">Orchesella cincta</name>
    <name type="common">Springtail</name>
    <name type="synonym">Podura cincta</name>
    <dbReference type="NCBI Taxonomy" id="48709"/>
    <lineage>
        <taxon>Eukaryota</taxon>
        <taxon>Metazoa</taxon>
        <taxon>Ecdysozoa</taxon>
        <taxon>Arthropoda</taxon>
        <taxon>Hexapoda</taxon>
        <taxon>Collembola</taxon>
        <taxon>Entomobryomorpha</taxon>
        <taxon>Entomobryoidea</taxon>
        <taxon>Orchesellidae</taxon>
        <taxon>Orchesellinae</taxon>
        <taxon>Orchesella</taxon>
    </lineage>
</organism>
<feature type="compositionally biased region" description="Basic and acidic residues" evidence="6">
    <location>
        <begin position="557"/>
        <end position="577"/>
    </location>
</feature>
<feature type="region of interest" description="Disordered" evidence="6">
    <location>
        <begin position="520"/>
        <end position="577"/>
    </location>
</feature>
<evidence type="ECO:0000313" key="10">
    <source>
        <dbReference type="Proteomes" id="UP000094527"/>
    </source>
</evidence>
<dbReference type="EMBL" id="LJIJ01001622">
    <property type="protein sequence ID" value="ODM91238.1"/>
    <property type="molecule type" value="Genomic_DNA"/>
</dbReference>
<keyword evidence="5 7" id="KW-0472">Membrane</keyword>
<evidence type="ECO:0000259" key="8">
    <source>
        <dbReference type="Pfam" id="PF07810"/>
    </source>
</evidence>
<evidence type="ECO:0000256" key="4">
    <source>
        <dbReference type="ARBA" id="ARBA00022989"/>
    </source>
</evidence>
<reference evidence="9 10" key="1">
    <citation type="journal article" date="2016" name="Genome Biol. Evol.">
        <title>Gene Family Evolution Reflects Adaptation to Soil Environmental Stressors in the Genome of the Collembolan Orchesella cincta.</title>
        <authorList>
            <person name="Faddeeva-Vakhrusheva A."/>
            <person name="Derks M.F."/>
            <person name="Anvar S.Y."/>
            <person name="Agamennone V."/>
            <person name="Suring W."/>
            <person name="Smit S."/>
            <person name="van Straalen N.M."/>
            <person name="Roelofs D."/>
        </authorList>
    </citation>
    <scope>NUCLEOTIDE SEQUENCE [LARGE SCALE GENOMIC DNA]</scope>
    <source>
        <tissue evidence="9">Mixed pool</tissue>
    </source>
</reference>
<name>A0A1D2MDZ4_ORCCI</name>
<dbReference type="OrthoDB" id="1936208at2759"/>
<evidence type="ECO:0000313" key="9">
    <source>
        <dbReference type="EMBL" id="ODM91238.1"/>
    </source>
</evidence>
<feature type="transmembrane region" description="Helical" evidence="7">
    <location>
        <begin position="179"/>
        <end position="203"/>
    </location>
</feature>
<protein>
    <submittedName>
        <fullName evidence="9">Transmembrane channel-like protein 5</fullName>
    </submittedName>
</protein>
<sequence>MESRVSGLAKMDNFKSIVCAWDFSCTDTRASINLHKTIRRELHILARAARGGKNIIEIEAEQKRVLSYTLKKFGVRWGPIILHIISNLLLLVCCFLLGIVLYFLCRFKLDYYLNCISMRDDGLLRVIAFNSLCPNGDTYLQTWIFSLPAVFASLTTLALTRVIIFMGENEFWETTEIKVFVTMIRAGVFYLTNIGVFYLFWLTSKDIIQSEGFVAETLFGKELYRLVVIQGLADLFFNLGVKGLYHLVRRRSKGYEPSEFSTEYYSLSMFFMHSISIIGILFCPGICFFVTVRLVVTFYHHKFALLHLSSQETYSAHASSVYAPYLLTYFVCYLLTSFLNVYYISETKPSSLDGPFIDYSSISYDRVIAVVLTGDKTNWLKHLAQAGFLLTFIIILGSLVYFCREWSHAYEPIIQQLHEFILLERGDRDLLLKAIFDIGKASGVTFGASTTVSGTSTDVGESGEEEKLMEDQINRLIRHVQARESENADEVTMDRKTLLWNAARHHREHMERMVATIVQSKRKSRHSQMILASLAPSIRKKGFRRESSHSSRSGSTDTEHHKTPKNQSKEKDKQSRS</sequence>
<dbReference type="PANTHER" id="PTHR23302:SF43">
    <property type="entry name" value="TMC DOMAIN-CONTAINING PROTEIN"/>
    <property type="match status" value="1"/>
</dbReference>
<proteinExistence type="inferred from homology"/>
<dbReference type="GO" id="GO:0008381">
    <property type="term" value="F:mechanosensitive monoatomic ion channel activity"/>
    <property type="evidence" value="ECO:0007669"/>
    <property type="project" value="TreeGrafter"/>
</dbReference>
<dbReference type="Pfam" id="PF07810">
    <property type="entry name" value="TMC"/>
    <property type="match status" value="1"/>
</dbReference>
<feature type="domain" description="TMC" evidence="8">
    <location>
        <begin position="216"/>
        <end position="318"/>
    </location>
</feature>
<keyword evidence="3 7" id="KW-0812">Transmembrane</keyword>
<feature type="transmembrane region" description="Helical" evidence="7">
    <location>
        <begin position="80"/>
        <end position="104"/>
    </location>
</feature>
<evidence type="ECO:0000256" key="3">
    <source>
        <dbReference type="ARBA" id="ARBA00022692"/>
    </source>
</evidence>
<feature type="transmembrane region" description="Helical" evidence="7">
    <location>
        <begin position="223"/>
        <end position="248"/>
    </location>
</feature>
<dbReference type="GO" id="GO:0005886">
    <property type="term" value="C:plasma membrane"/>
    <property type="evidence" value="ECO:0007669"/>
    <property type="project" value="InterPro"/>
</dbReference>